<name>A0AAN7CDJ7_9PEZI</name>
<accession>A0AAN7CDJ7</accession>
<evidence type="ECO:0000256" key="2">
    <source>
        <dbReference type="SAM" id="Phobius"/>
    </source>
</evidence>
<gene>
    <name evidence="3" type="ORF">C8A03DRAFT_32686</name>
</gene>
<comment type="caution">
    <text evidence="3">The sequence shown here is derived from an EMBL/GenBank/DDBJ whole genome shotgun (WGS) entry which is preliminary data.</text>
</comment>
<evidence type="ECO:0000313" key="3">
    <source>
        <dbReference type="EMBL" id="KAK4239272.1"/>
    </source>
</evidence>
<reference evidence="3" key="2">
    <citation type="submission" date="2023-05" db="EMBL/GenBank/DDBJ databases">
        <authorList>
            <consortium name="Lawrence Berkeley National Laboratory"/>
            <person name="Steindorff A."/>
            <person name="Hensen N."/>
            <person name="Bonometti L."/>
            <person name="Westerberg I."/>
            <person name="Brannstrom I.O."/>
            <person name="Guillou S."/>
            <person name="Cros-Aarteil S."/>
            <person name="Calhoun S."/>
            <person name="Haridas S."/>
            <person name="Kuo A."/>
            <person name="Mondo S."/>
            <person name="Pangilinan J."/>
            <person name="Riley R."/>
            <person name="Labutti K."/>
            <person name="Andreopoulos B."/>
            <person name="Lipzen A."/>
            <person name="Chen C."/>
            <person name="Yanf M."/>
            <person name="Daum C."/>
            <person name="Ng V."/>
            <person name="Clum A."/>
            <person name="Ohm R."/>
            <person name="Martin F."/>
            <person name="Silar P."/>
            <person name="Natvig D."/>
            <person name="Lalanne C."/>
            <person name="Gautier V."/>
            <person name="Ament-Velasquez S.L."/>
            <person name="Kruys A."/>
            <person name="Hutchinson M.I."/>
            <person name="Powell A.J."/>
            <person name="Barry K."/>
            <person name="Miller A.N."/>
            <person name="Grigoriev I.V."/>
            <person name="Debuchy R."/>
            <person name="Gladieux P."/>
            <person name="Thoren M.H."/>
            <person name="Johannesson H."/>
        </authorList>
    </citation>
    <scope>NUCLEOTIDE SEQUENCE</scope>
    <source>
        <strain evidence="3">CBS 532.94</strain>
    </source>
</reference>
<evidence type="ECO:0000313" key="4">
    <source>
        <dbReference type="Proteomes" id="UP001303760"/>
    </source>
</evidence>
<dbReference type="Proteomes" id="UP001303760">
    <property type="component" value="Unassembled WGS sequence"/>
</dbReference>
<evidence type="ECO:0000256" key="1">
    <source>
        <dbReference type="SAM" id="MobiDB-lite"/>
    </source>
</evidence>
<keyword evidence="2" id="KW-1133">Transmembrane helix</keyword>
<dbReference type="AlphaFoldDB" id="A0AAN7CDJ7"/>
<organism evidence="3 4">
    <name type="scientific">Achaetomium macrosporum</name>
    <dbReference type="NCBI Taxonomy" id="79813"/>
    <lineage>
        <taxon>Eukaryota</taxon>
        <taxon>Fungi</taxon>
        <taxon>Dikarya</taxon>
        <taxon>Ascomycota</taxon>
        <taxon>Pezizomycotina</taxon>
        <taxon>Sordariomycetes</taxon>
        <taxon>Sordariomycetidae</taxon>
        <taxon>Sordariales</taxon>
        <taxon>Chaetomiaceae</taxon>
        <taxon>Achaetomium</taxon>
    </lineage>
</organism>
<keyword evidence="2" id="KW-0472">Membrane</keyword>
<dbReference type="EMBL" id="MU860068">
    <property type="protein sequence ID" value="KAK4239272.1"/>
    <property type="molecule type" value="Genomic_DNA"/>
</dbReference>
<sequence>MHDQGAAFRYRYLDPSHHDGFVGIVGIKPETIDNSQLSVESSTDGCSAAGAIAFMQGLYPRRPDTACQFPNGSIMDYPMCGYQYPNIRTISPRTDPDSIWGRGHDGCTKHEKLLLLFSNNDGVGSIHQSSKVFYSSLWDKVFSEEFPRSEASFYNAYDLYDYAAYHWAHGTRTRSAMTSEDLERLRELAWKEQTLRYANISGPGGVQDDLAHAIAGRTLASRITALFAENIHSRGARNKLNLAFTSHEPFLGFFALTDLLEVAPESPFTQLPGPAATLTFELFSVDQDSELANDNKNEPTDLPTPPRSSNKIPYPPIDKLHVRFLYYDTSPTTDNERGVLVPYPLFGSGRSSMSFKHFNATMWKIGVANATTWCRVCESDAFFCAAADPPPPAFSALAAALLGVLLTLVAVAVVLAVLAFLA</sequence>
<feature type="region of interest" description="Disordered" evidence="1">
    <location>
        <begin position="291"/>
        <end position="310"/>
    </location>
</feature>
<keyword evidence="4" id="KW-1185">Reference proteome</keyword>
<feature type="transmembrane region" description="Helical" evidence="2">
    <location>
        <begin position="393"/>
        <end position="421"/>
    </location>
</feature>
<keyword evidence="2" id="KW-0812">Transmembrane</keyword>
<dbReference type="InterPro" id="IPR029033">
    <property type="entry name" value="His_PPase_superfam"/>
</dbReference>
<dbReference type="Gene3D" id="3.40.50.1240">
    <property type="entry name" value="Phosphoglycerate mutase-like"/>
    <property type="match status" value="1"/>
</dbReference>
<dbReference type="SUPFAM" id="SSF53254">
    <property type="entry name" value="Phosphoglycerate mutase-like"/>
    <property type="match status" value="1"/>
</dbReference>
<proteinExistence type="predicted"/>
<protein>
    <submittedName>
        <fullName evidence="3">Histidine phosphatase superfamily</fullName>
    </submittedName>
</protein>
<reference evidence="3" key="1">
    <citation type="journal article" date="2023" name="Mol. Phylogenet. Evol.">
        <title>Genome-scale phylogeny and comparative genomics of the fungal order Sordariales.</title>
        <authorList>
            <person name="Hensen N."/>
            <person name="Bonometti L."/>
            <person name="Westerberg I."/>
            <person name="Brannstrom I.O."/>
            <person name="Guillou S."/>
            <person name="Cros-Aarteil S."/>
            <person name="Calhoun S."/>
            <person name="Haridas S."/>
            <person name="Kuo A."/>
            <person name="Mondo S."/>
            <person name="Pangilinan J."/>
            <person name="Riley R."/>
            <person name="LaButti K."/>
            <person name="Andreopoulos B."/>
            <person name="Lipzen A."/>
            <person name="Chen C."/>
            <person name="Yan M."/>
            <person name="Daum C."/>
            <person name="Ng V."/>
            <person name="Clum A."/>
            <person name="Steindorff A."/>
            <person name="Ohm R.A."/>
            <person name="Martin F."/>
            <person name="Silar P."/>
            <person name="Natvig D.O."/>
            <person name="Lalanne C."/>
            <person name="Gautier V."/>
            <person name="Ament-Velasquez S.L."/>
            <person name="Kruys A."/>
            <person name="Hutchinson M.I."/>
            <person name="Powell A.J."/>
            <person name="Barry K."/>
            <person name="Miller A.N."/>
            <person name="Grigoriev I.V."/>
            <person name="Debuchy R."/>
            <person name="Gladieux P."/>
            <person name="Hiltunen Thoren M."/>
            <person name="Johannesson H."/>
        </authorList>
    </citation>
    <scope>NUCLEOTIDE SEQUENCE</scope>
    <source>
        <strain evidence="3">CBS 532.94</strain>
    </source>
</reference>